<dbReference type="InterPro" id="IPR027417">
    <property type="entry name" value="P-loop_NTPase"/>
</dbReference>
<evidence type="ECO:0000313" key="2">
    <source>
        <dbReference type="EMBL" id="GAF69141.1"/>
    </source>
</evidence>
<dbReference type="Pfam" id="PF02223">
    <property type="entry name" value="Thymidylate_kin"/>
    <property type="match status" value="1"/>
</dbReference>
<feature type="non-terminal residue" evidence="2">
    <location>
        <position position="42"/>
    </location>
</feature>
<sequence length="42" mass="4677">MAVAGFFLTVEGIDGAGKSSQARMLTERLRVLRREVVETREP</sequence>
<gene>
    <name evidence="2" type="ORF">S01H1_14904</name>
</gene>
<accession>X0S1L0</accession>
<protein>
    <recommendedName>
        <fullName evidence="1">Thymidylate kinase-like domain-containing protein</fullName>
    </recommendedName>
</protein>
<comment type="caution">
    <text evidence="2">The sequence shown here is derived from an EMBL/GenBank/DDBJ whole genome shotgun (WGS) entry which is preliminary data.</text>
</comment>
<dbReference type="Gene3D" id="3.40.50.300">
    <property type="entry name" value="P-loop containing nucleotide triphosphate hydrolases"/>
    <property type="match status" value="1"/>
</dbReference>
<organism evidence="2">
    <name type="scientific">marine sediment metagenome</name>
    <dbReference type="NCBI Taxonomy" id="412755"/>
    <lineage>
        <taxon>unclassified sequences</taxon>
        <taxon>metagenomes</taxon>
        <taxon>ecological metagenomes</taxon>
    </lineage>
</organism>
<dbReference type="EMBL" id="BARS01007771">
    <property type="protein sequence ID" value="GAF69141.1"/>
    <property type="molecule type" value="Genomic_DNA"/>
</dbReference>
<name>X0S1L0_9ZZZZ</name>
<proteinExistence type="predicted"/>
<dbReference type="SUPFAM" id="SSF52540">
    <property type="entry name" value="P-loop containing nucleoside triphosphate hydrolases"/>
    <property type="match status" value="1"/>
</dbReference>
<dbReference type="AlphaFoldDB" id="X0S1L0"/>
<dbReference type="InterPro" id="IPR039430">
    <property type="entry name" value="Thymidylate_kin-like_dom"/>
</dbReference>
<feature type="domain" description="Thymidylate kinase-like" evidence="1">
    <location>
        <begin position="10"/>
        <end position="42"/>
    </location>
</feature>
<evidence type="ECO:0000259" key="1">
    <source>
        <dbReference type="Pfam" id="PF02223"/>
    </source>
</evidence>
<reference evidence="2" key="1">
    <citation type="journal article" date="2014" name="Front. Microbiol.">
        <title>High frequency of phylogenetically diverse reductive dehalogenase-homologous genes in deep subseafloor sedimentary metagenomes.</title>
        <authorList>
            <person name="Kawai M."/>
            <person name="Futagami T."/>
            <person name="Toyoda A."/>
            <person name="Takaki Y."/>
            <person name="Nishi S."/>
            <person name="Hori S."/>
            <person name="Arai W."/>
            <person name="Tsubouchi T."/>
            <person name="Morono Y."/>
            <person name="Uchiyama I."/>
            <person name="Ito T."/>
            <person name="Fujiyama A."/>
            <person name="Inagaki F."/>
            <person name="Takami H."/>
        </authorList>
    </citation>
    <scope>NUCLEOTIDE SEQUENCE</scope>
    <source>
        <strain evidence="2">Expedition CK06-06</strain>
    </source>
</reference>